<evidence type="ECO:0000313" key="2">
    <source>
        <dbReference type="EMBL" id="GJN30027.1"/>
    </source>
</evidence>
<organism evidence="2 3">
    <name type="scientific">Eleusine coracana subsp. coracana</name>
    <dbReference type="NCBI Taxonomy" id="191504"/>
    <lineage>
        <taxon>Eukaryota</taxon>
        <taxon>Viridiplantae</taxon>
        <taxon>Streptophyta</taxon>
        <taxon>Embryophyta</taxon>
        <taxon>Tracheophyta</taxon>
        <taxon>Spermatophyta</taxon>
        <taxon>Magnoliopsida</taxon>
        <taxon>Liliopsida</taxon>
        <taxon>Poales</taxon>
        <taxon>Poaceae</taxon>
        <taxon>PACMAD clade</taxon>
        <taxon>Chloridoideae</taxon>
        <taxon>Cynodonteae</taxon>
        <taxon>Eleusininae</taxon>
        <taxon>Eleusine</taxon>
    </lineage>
</organism>
<reference evidence="2" key="1">
    <citation type="journal article" date="2018" name="DNA Res.">
        <title>Multiple hybrid de novo genome assembly of finger millet, an orphan allotetraploid crop.</title>
        <authorList>
            <person name="Hatakeyama M."/>
            <person name="Aluri S."/>
            <person name="Balachadran M.T."/>
            <person name="Sivarajan S.R."/>
            <person name="Patrignani A."/>
            <person name="Gruter S."/>
            <person name="Poveda L."/>
            <person name="Shimizu-Inatsugi R."/>
            <person name="Baeten J."/>
            <person name="Francoijs K.J."/>
            <person name="Nataraja K.N."/>
            <person name="Reddy Y.A.N."/>
            <person name="Phadnis S."/>
            <person name="Ravikumar R.L."/>
            <person name="Schlapbach R."/>
            <person name="Sreeman S.M."/>
            <person name="Shimizu K.K."/>
        </authorList>
    </citation>
    <scope>NUCLEOTIDE SEQUENCE</scope>
</reference>
<dbReference type="EMBL" id="BQKI01000082">
    <property type="protein sequence ID" value="GJN30027.1"/>
    <property type="molecule type" value="Genomic_DNA"/>
</dbReference>
<gene>
    <name evidence="2" type="primary">gb18301</name>
    <name evidence="2" type="ORF">PR202_gb18301</name>
</gene>
<dbReference type="Proteomes" id="UP001054889">
    <property type="component" value="Unassembled WGS sequence"/>
</dbReference>
<sequence length="128" mass="14465">MAASPEFYKPSSTPAFSPLRVPVVADREDDYYYSSCRTPTGSGISYLREPTTCPPAPRKAPPPPCKKRLFHHHQQQQEGKGQVPLITLRLDELHSIFRPHPEPKPEKRRRSARHQHKLQPAAAAPLQA</sequence>
<dbReference type="PANTHER" id="PTHR35162">
    <property type="entry name" value="OS08G0516600 PROTEIN"/>
    <property type="match status" value="1"/>
</dbReference>
<reference evidence="2" key="2">
    <citation type="submission" date="2021-12" db="EMBL/GenBank/DDBJ databases">
        <title>Resequencing data analysis of finger millet.</title>
        <authorList>
            <person name="Hatakeyama M."/>
            <person name="Aluri S."/>
            <person name="Balachadran M.T."/>
            <person name="Sivarajan S.R."/>
            <person name="Poveda L."/>
            <person name="Shimizu-Inatsugi R."/>
            <person name="Schlapbach R."/>
            <person name="Sreeman S.M."/>
            <person name="Shimizu K.K."/>
        </authorList>
    </citation>
    <scope>NUCLEOTIDE SEQUENCE</scope>
</reference>
<dbReference type="PANTHER" id="PTHR35162:SF11">
    <property type="entry name" value="CYCLIN-DEPENDENT PROTEIN KINASE INHIBITOR EL2"/>
    <property type="match status" value="1"/>
</dbReference>
<name>A0AAV5F5A3_ELECO</name>
<feature type="compositionally biased region" description="Basic residues" evidence="1">
    <location>
        <begin position="106"/>
        <end position="117"/>
    </location>
</feature>
<feature type="compositionally biased region" description="Basic and acidic residues" evidence="1">
    <location>
        <begin position="94"/>
        <end position="105"/>
    </location>
</feature>
<dbReference type="AlphaFoldDB" id="A0AAV5F5A3"/>
<dbReference type="InterPro" id="IPR053115">
    <property type="entry name" value="CDK_inhibitor"/>
</dbReference>
<evidence type="ECO:0000313" key="3">
    <source>
        <dbReference type="Proteomes" id="UP001054889"/>
    </source>
</evidence>
<evidence type="ECO:0000256" key="1">
    <source>
        <dbReference type="SAM" id="MobiDB-lite"/>
    </source>
</evidence>
<feature type="region of interest" description="Disordered" evidence="1">
    <location>
        <begin position="94"/>
        <end position="128"/>
    </location>
</feature>
<protein>
    <submittedName>
        <fullName evidence="2">Uncharacterized protein</fullName>
    </submittedName>
</protein>
<feature type="compositionally biased region" description="Low complexity" evidence="1">
    <location>
        <begin position="118"/>
        <end position="128"/>
    </location>
</feature>
<accession>A0AAV5F5A3</accession>
<proteinExistence type="predicted"/>
<comment type="caution">
    <text evidence="2">The sequence shown here is derived from an EMBL/GenBank/DDBJ whole genome shotgun (WGS) entry which is preliminary data.</text>
</comment>
<keyword evidence="3" id="KW-1185">Reference proteome</keyword>